<dbReference type="InterPro" id="IPR004378">
    <property type="entry name" value="F420H2_quin_Rdtase"/>
</dbReference>
<evidence type="ECO:0000313" key="1">
    <source>
        <dbReference type="EMBL" id="BAN03739.1"/>
    </source>
</evidence>
<dbReference type="OrthoDB" id="8225825at2"/>
<evidence type="ECO:0008006" key="3">
    <source>
        <dbReference type="Google" id="ProtNLM"/>
    </source>
</evidence>
<organism evidence="1 2">
    <name type="scientific">Ilumatobacter coccineus (strain NBRC 103263 / KCTC 29153 / YM16-304)</name>
    <dbReference type="NCBI Taxonomy" id="1313172"/>
    <lineage>
        <taxon>Bacteria</taxon>
        <taxon>Bacillati</taxon>
        <taxon>Actinomycetota</taxon>
        <taxon>Acidimicrobiia</taxon>
        <taxon>Acidimicrobiales</taxon>
        <taxon>Ilumatobacteraceae</taxon>
        <taxon>Ilumatobacter</taxon>
    </lineage>
</organism>
<gene>
    <name evidence="1" type="ORF">YM304_34250</name>
</gene>
<dbReference type="InterPro" id="IPR012349">
    <property type="entry name" value="Split_barrel_FMN-bd"/>
</dbReference>
<dbReference type="EMBL" id="AP012057">
    <property type="protein sequence ID" value="BAN03739.1"/>
    <property type="molecule type" value="Genomic_DNA"/>
</dbReference>
<evidence type="ECO:0000313" key="2">
    <source>
        <dbReference type="Proteomes" id="UP000011863"/>
    </source>
</evidence>
<dbReference type="GO" id="GO:0016491">
    <property type="term" value="F:oxidoreductase activity"/>
    <property type="evidence" value="ECO:0007669"/>
    <property type="project" value="InterPro"/>
</dbReference>
<protein>
    <recommendedName>
        <fullName evidence="3">Nitroreductase family deazaflavin-dependent oxidoreductase</fullName>
    </recommendedName>
</protein>
<name>A0A6C7EEY9_ILUCY</name>
<dbReference type="Proteomes" id="UP000011863">
    <property type="component" value="Chromosome"/>
</dbReference>
<dbReference type="RefSeq" id="WP_015442986.1">
    <property type="nucleotide sequence ID" value="NC_020520.1"/>
</dbReference>
<reference evidence="1 2" key="1">
    <citation type="journal article" date="2013" name="Int. J. Syst. Evol. Microbiol.">
        <title>Ilumatobacter nonamiense sp. nov. and Ilumatobacter coccineum sp. nov., isolated from seashore sand.</title>
        <authorList>
            <person name="Matsumoto A."/>
            <person name="Kasai H."/>
            <person name="Matsuo Y."/>
            <person name="Shizuri Y."/>
            <person name="Ichikawa N."/>
            <person name="Fujita N."/>
            <person name="Omura S."/>
            <person name="Takahashi Y."/>
        </authorList>
    </citation>
    <scope>NUCLEOTIDE SEQUENCE [LARGE SCALE GENOMIC DNA]</scope>
    <source>
        <strain evidence="2">NBRC 103263 / KCTC 29153 / YM16-304</strain>
    </source>
</reference>
<dbReference type="Gene3D" id="2.30.110.10">
    <property type="entry name" value="Electron Transport, Fmn-binding Protein, Chain A"/>
    <property type="match status" value="1"/>
</dbReference>
<dbReference type="KEGG" id="aym:YM304_34250"/>
<sequence>MSIDRSELTRQGFQALNSVVEPTVRSGFANPWPIGGGLVLLETMGRKSGVWRSVPLVSTRVGDTLVVSTVRSNSLWLKNIEAHERVRVWLHGKRRTGTAMIDRGPLNTAVIRLD</sequence>
<keyword evidence="2" id="KW-1185">Reference proteome</keyword>
<proteinExistence type="predicted"/>
<accession>A0A6C7EEY9</accession>
<dbReference type="AlphaFoldDB" id="A0A6C7EEY9"/>
<dbReference type="Pfam" id="PF04075">
    <property type="entry name" value="F420H2_quin_red"/>
    <property type="match status" value="1"/>
</dbReference>